<feature type="transmembrane region" description="Helical" evidence="1">
    <location>
        <begin position="65"/>
        <end position="88"/>
    </location>
</feature>
<proteinExistence type="predicted"/>
<evidence type="ECO:0000313" key="2">
    <source>
        <dbReference type="EMBL" id="GAA0635985.1"/>
    </source>
</evidence>
<accession>A0ABP3SGG2</accession>
<protein>
    <submittedName>
        <fullName evidence="2">Uncharacterized protein</fullName>
    </submittedName>
</protein>
<comment type="caution">
    <text evidence="2">The sequence shown here is derived from an EMBL/GenBank/DDBJ whole genome shotgun (WGS) entry which is preliminary data.</text>
</comment>
<name>A0ABP3SGG2_9ACTN</name>
<evidence type="ECO:0000313" key="3">
    <source>
        <dbReference type="Proteomes" id="UP001500957"/>
    </source>
</evidence>
<dbReference type="RefSeq" id="WP_344609095.1">
    <property type="nucleotide sequence ID" value="NZ_BAAAHE010000049.1"/>
</dbReference>
<keyword evidence="1" id="KW-1133">Transmembrane helix</keyword>
<evidence type="ECO:0000256" key="1">
    <source>
        <dbReference type="SAM" id="Phobius"/>
    </source>
</evidence>
<keyword evidence="3" id="KW-1185">Reference proteome</keyword>
<dbReference type="EMBL" id="BAAAHE010000049">
    <property type="protein sequence ID" value="GAA0635985.1"/>
    <property type="molecule type" value="Genomic_DNA"/>
</dbReference>
<keyword evidence="1" id="KW-0472">Membrane</keyword>
<sequence>MSPYERQIDPLESVDLTLVMGVPGQATPSRDETLERLIGAPPSAQRLLAPAPAAPTPVGPSRLRLSLGVAGAAVLAVAGLLAAVSLAGDSGAPTRAAKANGAATAHVLARDLGVSLGTYAAGGLPVTLTNTSERTLAYNVTVEALDEAGRRVTLDAVFTTALTPGQATSVRLFANHTGATADALAASTFRVVEASAY</sequence>
<keyword evidence="1" id="KW-0812">Transmembrane</keyword>
<dbReference type="Proteomes" id="UP001500957">
    <property type="component" value="Unassembled WGS sequence"/>
</dbReference>
<organism evidence="2 3">
    <name type="scientific">Sporichthya brevicatena</name>
    <dbReference type="NCBI Taxonomy" id="171442"/>
    <lineage>
        <taxon>Bacteria</taxon>
        <taxon>Bacillati</taxon>
        <taxon>Actinomycetota</taxon>
        <taxon>Actinomycetes</taxon>
        <taxon>Sporichthyales</taxon>
        <taxon>Sporichthyaceae</taxon>
        <taxon>Sporichthya</taxon>
    </lineage>
</organism>
<gene>
    <name evidence="2" type="ORF">GCM10009547_45240</name>
</gene>
<reference evidence="3" key="1">
    <citation type="journal article" date="2019" name="Int. J. Syst. Evol. Microbiol.">
        <title>The Global Catalogue of Microorganisms (GCM) 10K type strain sequencing project: providing services to taxonomists for standard genome sequencing and annotation.</title>
        <authorList>
            <consortium name="The Broad Institute Genomics Platform"/>
            <consortium name="The Broad Institute Genome Sequencing Center for Infectious Disease"/>
            <person name="Wu L."/>
            <person name="Ma J."/>
        </authorList>
    </citation>
    <scope>NUCLEOTIDE SEQUENCE [LARGE SCALE GENOMIC DNA]</scope>
    <source>
        <strain evidence="3">JCM 10671</strain>
    </source>
</reference>